<gene>
    <name evidence="1" type="ORF">CC80DRAFT_175906</name>
</gene>
<dbReference type="EMBL" id="ML977010">
    <property type="protein sequence ID" value="KAF1952504.1"/>
    <property type="molecule type" value="Genomic_DNA"/>
</dbReference>
<name>A0A6A5TK01_9PLEO</name>
<keyword evidence="2" id="KW-1185">Reference proteome</keyword>
<reference evidence="1" key="1">
    <citation type="journal article" date="2020" name="Stud. Mycol.">
        <title>101 Dothideomycetes genomes: a test case for predicting lifestyles and emergence of pathogens.</title>
        <authorList>
            <person name="Haridas S."/>
            <person name="Albert R."/>
            <person name="Binder M."/>
            <person name="Bloem J."/>
            <person name="Labutti K."/>
            <person name="Salamov A."/>
            <person name="Andreopoulos B."/>
            <person name="Baker S."/>
            <person name="Barry K."/>
            <person name="Bills G."/>
            <person name="Bluhm B."/>
            <person name="Cannon C."/>
            <person name="Castanera R."/>
            <person name="Culley D."/>
            <person name="Daum C."/>
            <person name="Ezra D."/>
            <person name="Gonzalez J."/>
            <person name="Henrissat B."/>
            <person name="Kuo A."/>
            <person name="Liang C."/>
            <person name="Lipzen A."/>
            <person name="Lutzoni F."/>
            <person name="Magnuson J."/>
            <person name="Mondo S."/>
            <person name="Nolan M."/>
            <person name="Ohm R."/>
            <person name="Pangilinan J."/>
            <person name="Park H.-J."/>
            <person name="Ramirez L."/>
            <person name="Alfaro M."/>
            <person name="Sun H."/>
            <person name="Tritt A."/>
            <person name="Yoshinaga Y."/>
            <person name="Zwiers L.-H."/>
            <person name="Turgeon B."/>
            <person name="Goodwin S."/>
            <person name="Spatafora J."/>
            <person name="Crous P."/>
            <person name="Grigoriev I."/>
        </authorList>
    </citation>
    <scope>NUCLEOTIDE SEQUENCE</scope>
    <source>
        <strain evidence="1">CBS 675.92</strain>
    </source>
</reference>
<dbReference type="AlphaFoldDB" id="A0A6A5TK01"/>
<accession>A0A6A5TK01</accession>
<evidence type="ECO:0000313" key="2">
    <source>
        <dbReference type="Proteomes" id="UP000800035"/>
    </source>
</evidence>
<sequence>MHHTCTKVHMCPINLSVVRECDCSRGNANAISINEPVIGCSSGPPVPHAGHLQMPISHFRVSHACEFCGLGEYIGVMAVKGNVGGTGSLANDAGRRWGKRRREERERREEVEVSTSCIRLCSSRVHSNPCNPRPAARREKECHQLPASHCSLAAVRPQPPSQPG</sequence>
<proteinExistence type="predicted"/>
<protein>
    <submittedName>
        <fullName evidence="1">Uncharacterized protein</fullName>
    </submittedName>
</protein>
<evidence type="ECO:0000313" key="1">
    <source>
        <dbReference type="EMBL" id="KAF1952504.1"/>
    </source>
</evidence>
<organism evidence="1 2">
    <name type="scientific">Byssothecium circinans</name>
    <dbReference type="NCBI Taxonomy" id="147558"/>
    <lineage>
        <taxon>Eukaryota</taxon>
        <taxon>Fungi</taxon>
        <taxon>Dikarya</taxon>
        <taxon>Ascomycota</taxon>
        <taxon>Pezizomycotina</taxon>
        <taxon>Dothideomycetes</taxon>
        <taxon>Pleosporomycetidae</taxon>
        <taxon>Pleosporales</taxon>
        <taxon>Massarineae</taxon>
        <taxon>Massarinaceae</taxon>
        <taxon>Byssothecium</taxon>
    </lineage>
</organism>
<dbReference type="Proteomes" id="UP000800035">
    <property type="component" value="Unassembled WGS sequence"/>
</dbReference>